<keyword evidence="2" id="KW-1185">Reference proteome</keyword>
<evidence type="ECO:0000256" key="1">
    <source>
        <dbReference type="SAM" id="Phobius"/>
    </source>
</evidence>
<organism evidence="2 3">
    <name type="scientific">Syphacia muris</name>
    <dbReference type="NCBI Taxonomy" id="451379"/>
    <lineage>
        <taxon>Eukaryota</taxon>
        <taxon>Metazoa</taxon>
        <taxon>Ecdysozoa</taxon>
        <taxon>Nematoda</taxon>
        <taxon>Chromadorea</taxon>
        <taxon>Rhabditida</taxon>
        <taxon>Spirurina</taxon>
        <taxon>Oxyuridomorpha</taxon>
        <taxon>Oxyuroidea</taxon>
        <taxon>Oxyuridae</taxon>
        <taxon>Syphacia</taxon>
    </lineage>
</organism>
<keyword evidence="1" id="KW-0472">Membrane</keyword>
<sequence>MCITVYCYLEHKNKILRVENIGLFTIFLWTKHLYLCLFLREKKKEKDREELWRRLSNLGIIAPTEKDPQILGKTPLTSFVNKKEGSVLTSGFGDKSPNVAKRLGVGTNTAAVKKL</sequence>
<evidence type="ECO:0000313" key="2">
    <source>
        <dbReference type="Proteomes" id="UP000046393"/>
    </source>
</evidence>
<dbReference type="AlphaFoldDB" id="A0A0N5AB71"/>
<dbReference type="WBParaSite" id="SMUV_0000139701-mRNA-1">
    <property type="protein sequence ID" value="SMUV_0000139701-mRNA-1"/>
    <property type="gene ID" value="SMUV_0000139701"/>
</dbReference>
<reference evidence="3" key="1">
    <citation type="submission" date="2017-02" db="UniProtKB">
        <authorList>
            <consortium name="WormBaseParasite"/>
        </authorList>
    </citation>
    <scope>IDENTIFICATION</scope>
</reference>
<evidence type="ECO:0000313" key="3">
    <source>
        <dbReference type="WBParaSite" id="SMUV_0000139701-mRNA-1"/>
    </source>
</evidence>
<dbReference type="Proteomes" id="UP000046393">
    <property type="component" value="Unplaced"/>
</dbReference>
<keyword evidence="1" id="KW-1133">Transmembrane helix</keyword>
<proteinExistence type="predicted"/>
<protein>
    <submittedName>
        <fullName evidence="3">Ovule protein</fullName>
    </submittedName>
</protein>
<keyword evidence="1" id="KW-0812">Transmembrane</keyword>
<dbReference type="STRING" id="451379.A0A0N5AB71"/>
<feature type="transmembrane region" description="Helical" evidence="1">
    <location>
        <begin position="21"/>
        <end position="39"/>
    </location>
</feature>
<accession>A0A0N5AB71</accession>
<name>A0A0N5AB71_9BILA</name>